<dbReference type="EMBL" id="VKLW01000036">
    <property type="protein sequence ID" value="TYK32210.1"/>
    <property type="molecule type" value="Genomic_DNA"/>
</dbReference>
<keyword evidence="4" id="KW-1185">Reference proteome</keyword>
<feature type="transmembrane region" description="Helical" evidence="1">
    <location>
        <begin position="51"/>
        <end position="68"/>
    </location>
</feature>
<evidence type="ECO:0000313" key="3">
    <source>
        <dbReference type="EMBL" id="TYK32210.1"/>
    </source>
</evidence>
<keyword evidence="1" id="KW-0812">Transmembrane</keyword>
<protein>
    <submittedName>
        <fullName evidence="3">VanZ family protein</fullName>
    </submittedName>
</protein>
<sequence length="71" mass="8222">MMLMPIGMLTGLIMKRRRWWKSCLIGFTLSACVEMFQFVFKRSFCELDDVIHNTTGTLIGYCIAILLIKSK</sequence>
<accession>A0A5D3E9G9</accession>
<evidence type="ECO:0000313" key="4">
    <source>
        <dbReference type="Proteomes" id="UP000324383"/>
    </source>
</evidence>
<dbReference type="Pfam" id="PF04892">
    <property type="entry name" value="VanZ"/>
    <property type="match status" value="1"/>
</dbReference>
<gene>
    <name evidence="3" type="ORF">FNJ60_13095</name>
</gene>
<evidence type="ECO:0000259" key="2">
    <source>
        <dbReference type="Pfam" id="PF04892"/>
    </source>
</evidence>
<comment type="caution">
    <text evidence="3">The sequence shown here is derived from an EMBL/GenBank/DDBJ whole genome shotgun (WGS) entry which is preliminary data.</text>
</comment>
<keyword evidence="1" id="KW-0472">Membrane</keyword>
<dbReference type="InterPro" id="IPR053150">
    <property type="entry name" value="Teicoplanin_resist-assoc"/>
</dbReference>
<dbReference type="InterPro" id="IPR006976">
    <property type="entry name" value="VanZ-like"/>
</dbReference>
<dbReference type="Proteomes" id="UP000324383">
    <property type="component" value="Unassembled WGS sequence"/>
</dbReference>
<proteinExistence type="predicted"/>
<reference evidence="3 4" key="1">
    <citation type="submission" date="2019-07" db="EMBL/GenBank/DDBJ databases">
        <title>Draft Genome Sequences of Bacteroides pyogenes Strains Isolated from the Uterus Holstein Dairy Cows with Metritis.</title>
        <authorList>
            <person name="Cunha F."/>
            <person name="Galvao K.N."/>
            <person name="Jeon S.J."/>
            <person name="Jeong K.C."/>
        </authorList>
    </citation>
    <scope>NUCLEOTIDE SEQUENCE [LARGE SCALE GENOMIC DNA]</scope>
    <source>
        <strain evidence="3 4">KG-31</strain>
    </source>
</reference>
<organism evidence="3 4">
    <name type="scientific">Bacteroides pyogenes</name>
    <dbReference type="NCBI Taxonomy" id="310300"/>
    <lineage>
        <taxon>Bacteria</taxon>
        <taxon>Pseudomonadati</taxon>
        <taxon>Bacteroidota</taxon>
        <taxon>Bacteroidia</taxon>
        <taxon>Bacteroidales</taxon>
        <taxon>Bacteroidaceae</taxon>
        <taxon>Bacteroides</taxon>
    </lineage>
</organism>
<evidence type="ECO:0000256" key="1">
    <source>
        <dbReference type="SAM" id="Phobius"/>
    </source>
</evidence>
<dbReference type="PANTHER" id="PTHR36834:SF1">
    <property type="entry name" value="INTEGRAL MEMBRANE PROTEIN"/>
    <property type="match status" value="1"/>
</dbReference>
<name>A0A5D3E9G9_9BACE</name>
<keyword evidence="1" id="KW-1133">Transmembrane helix</keyword>
<feature type="domain" description="VanZ-like" evidence="2">
    <location>
        <begin position="2"/>
        <end position="67"/>
    </location>
</feature>
<dbReference type="AlphaFoldDB" id="A0A5D3E9G9"/>
<dbReference type="PANTHER" id="PTHR36834">
    <property type="entry name" value="MEMBRANE PROTEIN-RELATED"/>
    <property type="match status" value="1"/>
</dbReference>